<dbReference type="Proteomes" id="UP000179807">
    <property type="component" value="Unassembled WGS sequence"/>
</dbReference>
<dbReference type="InterPro" id="IPR009091">
    <property type="entry name" value="RCC1/BLIP-II"/>
</dbReference>
<dbReference type="Pfam" id="PF13540">
    <property type="entry name" value="RCC1_2"/>
    <property type="match status" value="1"/>
</dbReference>
<reference evidence="2" key="1">
    <citation type="submission" date="2016-10" db="EMBL/GenBank/DDBJ databases">
        <authorList>
            <person name="Benchimol M."/>
            <person name="Almeida L.G."/>
            <person name="Vasconcelos A.T."/>
            <person name="Perreira-Neves A."/>
            <person name="Rosa I.A."/>
            <person name="Tasca T."/>
            <person name="Bogo M.R."/>
            <person name="de Souza W."/>
        </authorList>
    </citation>
    <scope>NUCLEOTIDE SEQUENCE [LARGE SCALE GENOMIC DNA]</scope>
    <source>
        <strain evidence="2">K</strain>
    </source>
</reference>
<dbReference type="GO" id="GO:0005737">
    <property type="term" value="C:cytoplasm"/>
    <property type="evidence" value="ECO:0007669"/>
    <property type="project" value="TreeGrafter"/>
</dbReference>
<gene>
    <name evidence="2" type="ORF">TRFO_31815</name>
</gene>
<proteinExistence type="predicted"/>
<dbReference type="PROSITE" id="PS50012">
    <property type="entry name" value="RCC1_3"/>
    <property type="match status" value="1"/>
</dbReference>
<dbReference type="Gene3D" id="2.130.10.30">
    <property type="entry name" value="Regulator of chromosome condensation 1/beta-lactamase-inhibitor protein II"/>
    <property type="match status" value="2"/>
</dbReference>
<dbReference type="InterPro" id="IPR000408">
    <property type="entry name" value="Reg_chr_condens"/>
</dbReference>
<protein>
    <submittedName>
        <fullName evidence="2">Uncharacterized protein</fullName>
    </submittedName>
</protein>
<dbReference type="EMBL" id="MLAK01000913">
    <property type="protein sequence ID" value="OHT01422.1"/>
    <property type="molecule type" value="Genomic_DNA"/>
</dbReference>
<dbReference type="PANTHER" id="PTHR45982:SF1">
    <property type="entry name" value="REGULATOR OF CHROMOSOME CONDENSATION"/>
    <property type="match status" value="1"/>
</dbReference>
<name>A0A1J4JV64_9EUKA</name>
<dbReference type="VEuPathDB" id="TrichDB:TRFO_31815"/>
<dbReference type="GeneID" id="94842851"/>
<dbReference type="PANTHER" id="PTHR45982">
    <property type="entry name" value="REGULATOR OF CHROMOSOME CONDENSATION"/>
    <property type="match status" value="1"/>
</dbReference>
<evidence type="ECO:0000256" key="1">
    <source>
        <dbReference type="PROSITE-ProRule" id="PRU00235"/>
    </source>
</evidence>
<sequence>MISKEWKIFISRRKSSYCRSTINDNDETFLQINDLPPSESILRFSVGSEHCAFLCSDGSVYGLGNNSGHQICELQRGEFSVPTKMKWLPPIFDLCCGSSFTLYLLEHNNRVIISNRSRNPYKKLDIMEPAVGIFSSIDPWIVGESGAFYFYDYDYTRSMKKFGPLHGGAPRQIISSECSVIVVTSSGDALGMSMKNIRDDGCFSHDCKVVCENEDTFVPIESLRGIKIKKVAGYYSHFLALSEDNQVFAFGNNEYGQLGVGDTIDRYNGFVRVTCCEDEKIVDIAAGRHYSILVDSSGYIWELGRTKEEMLEKKEVLMSKLEGAVAVHCGEYFTIIETGQTPINNDSYRVTPIINHEKLALDQDLNPLNNQIPQIDRKMKTEIYNLGKMNSINEERIKNW</sequence>
<evidence type="ECO:0000313" key="3">
    <source>
        <dbReference type="Proteomes" id="UP000179807"/>
    </source>
</evidence>
<evidence type="ECO:0000313" key="2">
    <source>
        <dbReference type="EMBL" id="OHT01422.1"/>
    </source>
</evidence>
<feature type="repeat" description="RCC1" evidence="1">
    <location>
        <begin position="245"/>
        <end position="297"/>
    </location>
</feature>
<dbReference type="RefSeq" id="XP_068354558.1">
    <property type="nucleotide sequence ID" value="XM_068508147.1"/>
</dbReference>
<keyword evidence="3" id="KW-1185">Reference proteome</keyword>
<dbReference type="SUPFAM" id="SSF50985">
    <property type="entry name" value="RCC1/BLIP-II"/>
    <property type="match status" value="1"/>
</dbReference>
<dbReference type="OrthoDB" id="8068875at2759"/>
<accession>A0A1J4JV64</accession>
<organism evidence="2 3">
    <name type="scientific">Tritrichomonas foetus</name>
    <dbReference type="NCBI Taxonomy" id="1144522"/>
    <lineage>
        <taxon>Eukaryota</taxon>
        <taxon>Metamonada</taxon>
        <taxon>Parabasalia</taxon>
        <taxon>Tritrichomonadida</taxon>
        <taxon>Tritrichomonadidae</taxon>
        <taxon>Tritrichomonas</taxon>
    </lineage>
</organism>
<comment type="caution">
    <text evidence="2">The sequence shown here is derived from an EMBL/GenBank/DDBJ whole genome shotgun (WGS) entry which is preliminary data.</text>
</comment>
<dbReference type="AlphaFoldDB" id="A0A1J4JV64"/>
<dbReference type="GO" id="GO:0005085">
    <property type="term" value="F:guanyl-nucleotide exchange factor activity"/>
    <property type="evidence" value="ECO:0007669"/>
    <property type="project" value="TreeGrafter"/>
</dbReference>
<dbReference type="InterPro" id="IPR051553">
    <property type="entry name" value="Ran_GTPase-activating"/>
</dbReference>